<feature type="compositionally biased region" description="Polar residues" evidence="2">
    <location>
        <begin position="248"/>
        <end position="275"/>
    </location>
</feature>
<feature type="compositionally biased region" description="Basic and acidic residues" evidence="2">
    <location>
        <begin position="312"/>
        <end position="334"/>
    </location>
</feature>
<feature type="compositionally biased region" description="Low complexity" evidence="2">
    <location>
        <begin position="130"/>
        <end position="148"/>
    </location>
</feature>
<feature type="compositionally biased region" description="Basic residues" evidence="2">
    <location>
        <begin position="437"/>
        <end position="453"/>
    </location>
</feature>
<feature type="compositionally biased region" description="Polar residues" evidence="2">
    <location>
        <begin position="171"/>
        <end position="183"/>
    </location>
</feature>
<keyword evidence="4" id="KW-1185">Reference proteome</keyword>
<dbReference type="HOGENOM" id="CLU_306865_0_0_1"/>
<dbReference type="RefSeq" id="XP_001470980.2">
    <property type="nucleotide sequence ID" value="XM_001470930.2"/>
</dbReference>
<sequence>MILSKDQIVFCRIKAKCYWPAQIKQTKRGGGFDVQFINKDDQEIQNKNESDIILFDEGLDKFKGSKQQGFEDALEKARQIIEEQSNQKKAQKKLQNSTTQNIQAKQGLSSTSNNNNKGISSNLTKRRHNQISSNNSIESLQSLEESSQGQEAQPSKKLQVSNTDKGKVLTKKSTQPAQSIQNENGKEKSTNQKNLYMSTKERNNKATVSQVQSSKVSSKKSVKIDEKQEKKQQQIEQINKQEGKRTPTRSQSKNMNKNDSSQVNQSLLQETSKPSTPLKGNKNLQESSKENLKNQQKVTPKKVNLVASQINDNKKITRKQEKQSLKSDENEKRSLKTSKGNKNSNNGNDEQEKDSKQKKREISESSQVNLEGKKKIQKKSNQKIAPTSSSTSSSLKTRVQQKKNDKKDSENTKHNKSGLNNLENTVKQEEASPSKKGTSKSKGQRKSASKKKEKNGNNEHLDDAKSSLNMFFHNEKNKGFYGEEFTNYDHTENFVNNNNNTNISQHFQESPEFGQKNFGESNNNILNLNEELSKGIFQNISNNTLLTNLLAPSSSQSIYSNAFQGMSTNNLFLANENNSDNNTQIFSLNNSPFGNKDKKYFDDQDELNLAIHPDENKSILSLNQQQQILLNALKSGGVTQQQFDFYSQKLQNNNQNAIQLFDGNNQGKQLNTNQNNIKFNNIFASNQTAVSENQNGIDVLGNITNQIKNLQNQQTNNKNSIFGSQQSVGNSLINQTKNELNGLPTSLQNNMGMSSSIANQSSILSFGVPSCQDQMLPQGSINSQIYTLKSQGDFLSQSDVLSFSQGNQLQNSSSLFASGIQTSVQAPPSFGNQNSQQQNNHSVIIPSPLFVTKQNSGQSNLQISNNSSFKLSPQSNKQQKCEVYNQMKNKILPMLEMKIKNKVYYENEKDMWLCEIVDCVHKLKAIPIEQIYQGEYSMILEQIYDALLTIQETTKRNFQYVLGMIQRTMTTLDKKIIKYLHDYSRVRGEKYNITREEEIQKKFSQGAEQAIKIEDNNESFEISSQSSAQYQSRYNKSQNGYQNQQIKIDPSLKQTAMSPPSKQNYADKENESTAKKDHNKNKNEFFYNNNHNNSTNTTINSLTSTSMNQSMNNDIFNLSISETLREINNQNEFQTRNNQILESEIQSEQSLQKAVKEEVIA</sequence>
<evidence type="ECO:0000313" key="3">
    <source>
        <dbReference type="EMBL" id="EDK31430.2"/>
    </source>
</evidence>
<dbReference type="AlphaFoldDB" id="A4VD29"/>
<organism evidence="3 4">
    <name type="scientific">Tetrahymena thermophila (strain SB210)</name>
    <dbReference type="NCBI Taxonomy" id="312017"/>
    <lineage>
        <taxon>Eukaryota</taxon>
        <taxon>Sar</taxon>
        <taxon>Alveolata</taxon>
        <taxon>Ciliophora</taxon>
        <taxon>Intramacronucleata</taxon>
        <taxon>Oligohymenophorea</taxon>
        <taxon>Hymenostomatida</taxon>
        <taxon>Tetrahymenina</taxon>
        <taxon>Tetrahymenidae</taxon>
        <taxon>Tetrahymena</taxon>
    </lineage>
</organism>
<gene>
    <name evidence="3" type="ORF">TTHERM_00492409</name>
</gene>
<dbReference type="STRING" id="312017.A4VD29"/>
<dbReference type="Gene3D" id="2.30.30.140">
    <property type="match status" value="1"/>
</dbReference>
<dbReference type="EMBL" id="GG662512">
    <property type="protein sequence ID" value="EDK31430.2"/>
    <property type="molecule type" value="Genomic_DNA"/>
</dbReference>
<evidence type="ECO:0000313" key="4">
    <source>
        <dbReference type="Proteomes" id="UP000009168"/>
    </source>
</evidence>
<dbReference type="CDD" id="cd05162">
    <property type="entry name" value="PWWP"/>
    <property type="match status" value="1"/>
</dbReference>
<feature type="compositionally biased region" description="Low complexity" evidence="2">
    <location>
        <begin position="1023"/>
        <end position="1032"/>
    </location>
</feature>
<feature type="compositionally biased region" description="Low complexity" evidence="2">
    <location>
        <begin position="1084"/>
        <end position="1096"/>
    </location>
</feature>
<feature type="region of interest" description="Disordered" evidence="2">
    <location>
        <begin position="1022"/>
        <end position="1041"/>
    </location>
</feature>
<dbReference type="Proteomes" id="UP000009168">
    <property type="component" value="Unassembled WGS sequence"/>
</dbReference>
<feature type="compositionally biased region" description="Basic and acidic residues" evidence="2">
    <location>
        <begin position="454"/>
        <end position="465"/>
    </location>
</feature>
<evidence type="ECO:0000256" key="1">
    <source>
        <dbReference type="SAM" id="Coils"/>
    </source>
</evidence>
<feature type="compositionally biased region" description="Low complexity" evidence="2">
    <location>
        <begin position="338"/>
        <end position="348"/>
    </location>
</feature>
<evidence type="ECO:0000256" key="2">
    <source>
        <dbReference type="SAM" id="MobiDB-lite"/>
    </source>
</evidence>
<keyword evidence="1" id="KW-0175">Coiled coil</keyword>
<feature type="compositionally biased region" description="Polar residues" evidence="2">
    <location>
        <begin position="84"/>
        <end position="123"/>
    </location>
</feature>
<feature type="coiled-coil region" evidence="1">
    <location>
        <begin position="1124"/>
        <end position="1158"/>
    </location>
</feature>
<feature type="region of interest" description="Disordered" evidence="2">
    <location>
        <begin position="84"/>
        <end position="466"/>
    </location>
</feature>
<name>A4VD29_TETTS</name>
<feature type="compositionally biased region" description="Polar residues" evidence="2">
    <location>
        <begin position="149"/>
        <end position="163"/>
    </location>
</feature>
<reference evidence="4" key="1">
    <citation type="journal article" date="2006" name="PLoS Biol.">
        <title>Macronuclear genome sequence of the ciliate Tetrahymena thermophila, a model eukaryote.</title>
        <authorList>
            <person name="Eisen J.A."/>
            <person name="Coyne R.S."/>
            <person name="Wu M."/>
            <person name="Wu D."/>
            <person name="Thiagarajan M."/>
            <person name="Wortman J.R."/>
            <person name="Badger J.H."/>
            <person name="Ren Q."/>
            <person name="Amedeo P."/>
            <person name="Jones K.M."/>
            <person name="Tallon L.J."/>
            <person name="Delcher A.L."/>
            <person name="Salzberg S.L."/>
            <person name="Silva J.C."/>
            <person name="Haas B.J."/>
            <person name="Majoros W.H."/>
            <person name="Farzad M."/>
            <person name="Carlton J.M."/>
            <person name="Smith R.K. Jr."/>
            <person name="Garg J."/>
            <person name="Pearlman R.E."/>
            <person name="Karrer K.M."/>
            <person name="Sun L."/>
            <person name="Manning G."/>
            <person name="Elde N.C."/>
            <person name="Turkewitz A.P."/>
            <person name="Asai D.J."/>
            <person name="Wilkes D.E."/>
            <person name="Wang Y."/>
            <person name="Cai H."/>
            <person name="Collins K."/>
            <person name="Stewart B.A."/>
            <person name="Lee S.R."/>
            <person name="Wilamowska K."/>
            <person name="Weinberg Z."/>
            <person name="Ruzzo W.L."/>
            <person name="Wloga D."/>
            <person name="Gaertig J."/>
            <person name="Frankel J."/>
            <person name="Tsao C.-C."/>
            <person name="Gorovsky M.A."/>
            <person name="Keeling P.J."/>
            <person name="Waller R.F."/>
            <person name="Patron N.J."/>
            <person name="Cherry J.M."/>
            <person name="Stover N.A."/>
            <person name="Krieger C.J."/>
            <person name="del Toro C."/>
            <person name="Ryder H.F."/>
            <person name="Williamson S.C."/>
            <person name="Barbeau R.A."/>
            <person name="Hamilton E.P."/>
            <person name="Orias E."/>
        </authorList>
    </citation>
    <scope>NUCLEOTIDE SEQUENCE [LARGE SCALE GENOMIC DNA]</scope>
    <source>
        <strain evidence="4">SB210</strain>
    </source>
</reference>
<accession>A4VD29</accession>
<feature type="compositionally biased region" description="Basic and acidic residues" evidence="2">
    <location>
        <begin position="402"/>
        <end position="413"/>
    </location>
</feature>
<dbReference type="KEGG" id="tet:TTHERM_00492409"/>
<dbReference type="SUPFAM" id="SSF63748">
    <property type="entry name" value="Tudor/PWWP/MBT"/>
    <property type="match status" value="1"/>
</dbReference>
<evidence type="ECO:0008006" key="5">
    <source>
        <dbReference type="Google" id="ProtNLM"/>
    </source>
</evidence>
<feature type="region of interest" description="Disordered" evidence="2">
    <location>
        <begin position="1052"/>
        <end position="1096"/>
    </location>
</feature>
<feature type="compositionally biased region" description="Low complexity" evidence="2">
    <location>
        <begin position="382"/>
        <end position="394"/>
    </location>
</feature>
<proteinExistence type="predicted"/>
<feature type="compositionally biased region" description="Basic and acidic residues" evidence="2">
    <location>
        <begin position="222"/>
        <end position="245"/>
    </location>
</feature>
<protein>
    <recommendedName>
        <fullName evidence="5">PWWP domain protein</fullName>
    </recommendedName>
</protein>
<dbReference type="GeneID" id="7843228"/>
<dbReference type="InParanoid" id="A4VD29"/>
<feature type="compositionally biased region" description="Polar residues" evidence="2">
    <location>
        <begin position="1052"/>
        <end position="1064"/>
    </location>
</feature>
<feature type="compositionally biased region" description="Basic and acidic residues" evidence="2">
    <location>
        <begin position="1065"/>
        <end position="1083"/>
    </location>
</feature>